<dbReference type="Pfam" id="PF11139">
    <property type="entry name" value="SfLAP"/>
    <property type="match status" value="1"/>
</dbReference>
<organism evidence="2 3">
    <name type="scientific">Mycobacterium pinniadriaticum</name>
    <dbReference type="NCBI Taxonomy" id="2994102"/>
    <lineage>
        <taxon>Bacteria</taxon>
        <taxon>Bacillati</taxon>
        <taxon>Actinomycetota</taxon>
        <taxon>Actinomycetes</taxon>
        <taxon>Mycobacteriales</taxon>
        <taxon>Mycobacteriaceae</taxon>
        <taxon>Mycobacterium</taxon>
    </lineage>
</organism>
<proteinExistence type="predicted"/>
<gene>
    <name evidence="2" type="ORF">ORI27_26610</name>
</gene>
<dbReference type="RefSeq" id="WP_266000136.1">
    <property type="nucleotide sequence ID" value="NZ_JAPJDN010000036.1"/>
</dbReference>
<sequence length="254" mass="26349">MATHLAVIATLALALLFSPETLVLGLVIASDTKVPRQATLAFSAGAIAGIAFATGIGVGIAALTGGGAVAGAHHTSWPGFIVRLLIAAALLAIGIRRAIGAIRHKPIADVSKPEQRSNPLRTRVVERFPTVARALNPEADLTVRQRIVRAALSGFAVCGLHPKVFPIAIAAGHQILDISARGERTLAVVVFAAIAVIPAVAPTVIEIVRPGAAGQIKEGYERIMKVHGRWIIATLLLAAALAVGHGAFDHMPKH</sequence>
<evidence type="ECO:0000313" key="2">
    <source>
        <dbReference type="EMBL" id="MCX2940272.1"/>
    </source>
</evidence>
<keyword evidence="1" id="KW-0472">Membrane</keyword>
<name>A0ABT3SLQ0_9MYCO</name>
<comment type="caution">
    <text evidence="2">The sequence shown here is derived from an EMBL/GenBank/DDBJ whole genome shotgun (WGS) entry which is preliminary data.</text>
</comment>
<reference evidence="2 3" key="1">
    <citation type="submission" date="2022-11" db="EMBL/GenBank/DDBJ databases">
        <title>Mycobacterium sp. nov.</title>
        <authorList>
            <person name="Papic B."/>
            <person name="Spicic S."/>
            <person name="Duvnjak S."/>
        </authorList>
    </citation>
    <scope>NUCLEOTIDE SEQUENCE [LARGE SCALE GENOMIC DNA]</scope>
    <source>
        <strain evidence="2 3">CVI_P4</strain>
    </source>
</reference>
<feature type="transmembrane region" description="Helical" evidence="1">
    <location>
        <begin position="80"/>
        <end position="99"/>
    </location>
</feature>
<keyword evidence="1" id="KW-0812">Transmembrane</keyword>
<keyword evidence="3" id="KW-1185">Reference proteome</keyword>
<feature type="transmembrane region" description="Helical" evidence="1">
    <location>
        <begin position="229"/>
        <end position="248"/>
    </location>
</feature>
<protein>
    <submittedName>
        <fullName evidence="2">GAP family protein</fullName>
    </submittedName>
</protein>
<dbReference type="Proteomes" id="UP001300745">
    <property type="component" value="Unassembled WGS sequence"/>
</dbReference>
<keyword evidence="1" id="KW-1133">Transmembrane helix</keyword>
<evidence type="ECO:0000313" key="3">
    <source>
        <dbReference type="Proteomes" id="UP001300745"/>
    </source>
</evidence>
<dbReference type="EMBL" id="JAPJDO010000036">
    <property type="protein sequence ID" value="MCX2940272.1"/>
    <property type="molecule type" value="Genomic_DNA"/>
</dbReference>
<feature type="transmembrane region" description="Helical" evidence="1">
    <location>
        <begin position="186"/>
        <end position="208"/>
    </location>
</feature>
<accession>A0ABT3SLQ0</accession>
<dbReference type="InterPro" id="IPR021315">
    <property type="entry name" value="Gap/Sap"/>
</dbReference>
<evidence type="ECO:0000256" key="1">
    <source>
        <dbReference type="SAM" id="Phobius"/>
    </source>
</evidence>
<feature type="transmembrane region" description="Helical" evidence="1">
    <location>
        <begin position="41"/>
        <end position="68"/>
    </location>
</feature>